<dbReference type="PROSITE" id="PS50157">
    <property type="entry name" value="ZINC_FINGER_C2H2_2"/>
    <property type="match status" value="15"/>
</dbReference>
<comment type="subcellular location">
    <subcellularLocation>
        <location evidence="1">Nucleus</location>
    </subcellularLocation>
</comment>
<dbReference type="InterPro" id="IPR036236">
    <property type="entry name" value="Znf_C2H2_sf"/>
</dbReference>
<dbReference type="SMART" id="SM00868">
    <property type="entry name" value="zf-AD"/>
    <property type="match status" value="1"/>
</dbReference>
<feature type="domain" description="C2H2-type" evidence="13">
    <location>
        <begin position="568"/>
        <end position="595"/>
    </location>
</feature>
<evidence type="ECO:0000256" key="2">
    <source>
        <dbReference type="ARBA" id="ARBA00006991"/>
    </source>
</evidence>
<name>A0A7R8UG94_HERIL</name>
<dbReference type="EMBL" id="LR899009">
    <property type="protein sequence ID" value="CAD7080019.1"/>
    <property type="molecule type" value="Genomic_DNA"/>
</dbReference>
<evidence type="ECO:0000256" key="9">
    <source>
        <dbReference type="ARBA" id="ARBA00023163"/>
    </source>
</evidence>
<keyword evidence="9" id="KW-0804">Transcription</keyword>
<feature type="binding site" evidence="12">
    <location>
        <position position="61"/>
    </location>
    <ligand>
        <name>Zn(2+)</name>
        <dbReference type="ChEBI" id="CHEBI:29105"/>
    </ligand>
</feature>
<sequence>MSPEQICRTCLGSTGILHNLFGPDRIQLERDKASAADFIGLLLNTAIEEDDGLSSKICQICYFELQRIYLFKTKCEYSQTVLMQLRNVKIKIRKLKSDKSNEIIKDKPTVVNGLSHAKYMTTIEHATNSAEFNAIADNAEPSNLSTKSNPVSTNYVEFIDDPLNLIQFEQLSGSHGDATVDMDLDNVIIKEEPSDLCEAIEEDVFNDPDNNAANSLPDVRGNQILVAEHEVNQASEDENFECPACPYVHVSAEGLEKHLIKNHIIGNMCTICNTAIIGSQRQHFATHMGSQLEYNQIIGEPALTGYDFQCPFCTKRFKLQIDVDEHIAKDHIARNSKIEKLTVNGLNKGVSDDLFDEIIEETFEDDIFECSICFQPFSEAKELEEHKKIHVPEVLFKCEFCAKTFLSQDDLNQHAESLHPVQNINGQQVFKCNPCAQAFNEKSALIAHLEMHEMEKPFKCDQCAQTFRFKHNLNCHIRFKHCTDCKGMKNNDCKRCLVKQNEKQGYECDICHKVLSNKSSMPRHRKMHMEGKPYKCELCSQSFNYKQILNLHIRERHGEKNIKSNPEFQCKTCLQTFERKVDLTQHMKSHEPNKLHQCPHCLKNFELYTVFIRHVSTHSGGEGFKCVLCSEKFTSERHFRTHIAEKHVDGREETGCYKCEDCGKIFAVRSHYDEHVRTHTKETPYQCETCKQSFRFIQSLNRHKKLYHTKDLTSYQCQLCPKSFRDRCDLVKHFRNHTGEKPFQCEICSEKFSDKLKLGAHMLLKHDAKNVQKQYFKCEQCSKVFWYEHHYNVHLRSHTGETPFRCDICNHSFRYKQSLKQHIEKFHKNNGEQQRQESAEQNGNSSETSVVVNENTTIYGNNDVNNFAFGDSILNADQMMNVDPPENMMSELFDDSSIEVA</sequence>
<keyword evidence="5 11" id="KW-0863">Zinc-finger</keyword>
<keyword evidence="3 12" id="KW-0479">Metal-binding</keyword>
<feature type="domain" description="C2H2-type" evidence="13">
    <location>
        <begin position="776"/>
        <end position="803"/>
    </location>
</feature>
<feature type="binding site" evidence="12">
    <location>
        <position position="10"/>
    </location>
    <ligand>
        <name>Zn(2+)</name>
        <dbReference type="ChEBI" id="CHEBI:29105"/>
    </ligand>
</feature>
<feature type="domain" description="C2H2-type" evidence="13">
    <location>
        <begin position="534"/>
        <end position="561"/>
    </location>
</feature>
<dbReference type="SUPFAM" id="SSF57667">
    <property type="entry name" value="beta-beta-alpha zinc fingers"/>
    <property type="match status" value="7"/>
</dbReference>
<feature type="domain" description="C2H2-type" evidence="13">
    <location>
        <begin position="657"/>
        <end position="684"/>
    </location>
</feature>
<evidence type="ECO:0000256" key="6">
    <source>
        <dbReference type="ARBA" id="ARBA00022833"/>
    </source>
</evidence>
<feature type="domain" description="C2H2-type" evidence="13">
    <location>
        <begin position="685"/>
        <end position="713"/>
    </location>
</feature>
<dbReference type="OMA" id="TICKKVC"/>
<dbReference type="GO" id="GO:0005634">
    <property type="term" value="C:nucleus"/>
    <property type="evidence" value="ECO:0007669"/>
    <property type="project" value="InterPro"/>
</dbReference>
<evidence type="ECO:0000259" key="13">
    <source>
        <dbReference type="PROSITE" id="PS50157"/>
    </source>
</evidence>
<reference evidence="15 16" key="1">
    <citation type="submission" date="2020-11" db="EMBL/GenBank/DDBJ databases">
        <authorList>
            <person name="Wallbank WR R."/>
            <person name="Pardo Diaz C."/>
            <person name="Kozak K."/>
            <person name="Martin S."/>
            <person name="Jiggins C."/>
            <person name="Moest M."/>
            <person name="Warren A I."/>
            <person name="Generalovic N T."/>
            <person name="Byers J.R.P. K."/>
            <person name="Montejo-Kovacevich G."/>
            <person name="Yen C E."/>
        </authorList>
    </citation>
    <scope>NUCLEOTIDE SEQUENCE [LARGE SCALE GENOMIC DNA]</scope>
</reference>
<evidence type="ECO:0000256" key="8">
    <source>
        <dbReference type="ARBA" id="ARBA00023125"/>
    </source>
</evidence>
<dbReference type="FunFam" id="3.30.160.60:FF:000624">
    <property type="entry name" value="zinc finger protein 697"/>
    <property type="match status" value="1"/>
</dbReference>
<dbReference type="PANTHER" id="PTHR24393">
    <property type="entry name" value="ZINC FINGER PROTEIN"/>
    <property type="match status" value="1"/>
</dbReference>
<dbReference type="FunFam" id="3.30.160.60:FF:000446">
    <property type="entry name" value="Zinc finger protein"/>
    <property type="match status" value="1"/>
</dbReference>
<dbReference type="AlphaFoldDB" id="A0A7R8UG94"/>
<feature type="domain" description="C2H2-type" evidence="13">
    <location>
        <begin position="368"/>
        <end position="395"/>
    </location>
</feature>
<keyword evidence="7" id="KW-0805">Transcription regulation</keyword>
<feature type="domain" description="C2H2-type" evidence="13">
    <location>
        <begin position="715"/>
        <end position="742"/>
    </location>
</feature>
<evidence type="ECO:0000256" key="10">
    <source>
        <dbReference type="ARBA" id="ARBA00023242"/>
    </source>
</evidence>
<keyword evidence="4" id="KW-0677">Repeat</keyword>
<feature type="binding site" evidence="12">
    <location>
        <position position="58"/>
    </location>
    <ligand>
        <name>Zn(2+)</name>
        <dbReference type="ChEBI" id="CHEBI:29105"/>
    </ligand>
</feature>
<keyword evidence="6 12" id="KW-0862">Zinc</keyword>
<feature type="domain" description="C2H2-type" evidence="13">
    <location>
        <begin position="624"/>
        <end position="652"/>
    </location>
</feature>
<feature type="domain" description="C2H2-type" evidence="13">
    <location>
        <begin position="596"/>
        <end position="623"/>
    </location>
</feature>
<feature type="domain" description="C2H2-type" evidence="13">
    <location>
        <begin position="458"/>
        <end position="486"/>
    </location>
</feature>
<keyword evidence="10" id="KW-0539">Nucleus</keyword>
<dbReference type="SMART" id="SM00355">
    <property type="entry name" value="ZnF_C2H2"/>
    <property type="match status" value="18"/>
</dbReference>
<evidence type="ECO:0000256" key="5">
    <source>
        <dbReference type="ARBA" id="ARBA00022771"/>
    </source>
</evidence>
<feature type="domain" description="C2H2-type" evidence="13">
    <location>
        <begin position="396"/>
        <end position="424"/>
    </location>
</feature>
<dbReference type="InParanoid" id="A0A7R8UG94"/>
<dbReference type="OrthoDB" id="9970574at2759"/>
<keyword evidence="8" id="KW-0238">DNA-binding</keyword>
<organism evidence="15 16">
    <name type="scientific">Hermetia illucens</name>
    <name type="common">Black soldier fly</name>
    <dbReference type="NCBI Taxonomy" id="343691"/>
    <lineage>
        <taxon>Eukaryota</taxon>
        <taxon>Metazoa</taxon>
        <taxon>Ecdysozoa</taxon>
        <taxon>Arthropoda</taxon>
        <taxon>Hexapoda</taxon>
        <taxon>Insecta</taxon>
        <taxon>Pterygota</taxon>
        <taxon>Neoptera</taxon>
        <taxon>Endopterygota</taxon>
        <taxon>Diptera</taxon>
        <taxon>Brachycera</taxon>
        <taxon>Stratiomyomorpha</taxon>
        <taxon>Stratiomyidae</taxon>
        <taxon>Hermetiinae</taxon>
        <taxon>Hermetia</taxon>
    </lineage>
</organism>
<feature type="binding site" evidence="12">
    <location>
        <position position="7"/>
    </location>
    <ligand>
        <name>Zn(2+)</name>
        <dbReference type="ChEBI" id="CHEBI:29105"/>
    </ligand>
</feature>
<dbReference type="Gene3D" id="3.40.1800.20">
    <property type="match status" value="1"/>
</dbReference>
<proteinExistence type="inferred from homology"/>
<feature type="domain" description="C2H2-type" evidence="13">
    <location>
        <begin position="804"/>
        <end position="832"/>
    </location>
</feature>
<evidence type="ECO:0000256" key="11">
    <source>
        <dbReference type="PROSITE-ProRule" id="PRU00042"/>
    </source>
</evidence>
<keyword evidence="16" id="KW-1185">Reference proteome</keyword>
<evidence type="ECO:0000313" key="16">
    <source>
        <dbReference type="Proteomes" id="UP000594454"/>
    </source>
</evidence>
<feature type="domain" description="C2H2-type" evidence="13">
    <location>
        <begin position="743"/>
        <end position="771"/>
    </location>
</feature>
<evidence type="ECO:0000313" key="15">
    <source>
        <dbReference type="EMBL" id="CAD7080019.1"/>
    </source>
</evidence>
<dbReference type="GO" id="GO:0000978">
    <property type="term" value="F:RNA polymerase II cis-regulatory region sequence-specific DNA binding"/>
    <property type="evidence" value="ECO:0007669"/>
    <property type="project" value="TreeGrafter"/>
</dbReference>
<dbReference type="GO" id="GO:0008270">
    <property type="term" value="F:zinc ion binding"/>
    <property type="evidence" value="ECO:0007669"/>
    <property type="project" value="UniProtKB-UniRule"/>
</dbReference>
<evidence type="ECO:0000256" key="3">
    <source>
        <dbReference type="ARBA" id="ARBA00022723"/>
    </source>
</evidence>
<gene>
    <name evidence="15" type="ORF">HERILL_LOCUS3197</name>
</gene>
<comment type="similarity">
    <text evidence="2">Belongs to the krueppel C2H2-type zinc-finger protein family.</text>
</comment>
<feature type="domain" description="ZAD" evidence="14">
    <location>
        <begin position="5"/>
        <end position="85"/>
    </location>
</feature>
<dbReference type="Gene3D" id="3.30.160.60">
    <property type="entry name" value="Classic Zinc Finger"/>
    <property type="match status" value="13"/>
</dbReference>
<feature type="domain" description="C2H2-type" evidence="13">
    <location>
        <begin position="430"/>
        <end position="457"/>
    </location>
</feature>
<evidence type="ECO:0000256" key="1">
    <source>
        <dbReference type="ARBA" id="ARBA00004123"/>
    </source>
</evidence>
<dbReference type="GO" id="GO:0001228">
    <property type="term" value="F:DNA-binding transcription activator activity, RNA polymerase II-specific"/>
    <property type="evidence" value="ECO:0007669"/>
    <property type="project" value="TreeGrafter"/>
</dbReference>
<dbReference type="Proteomes" id="UP000594454">
    <property type="component" value="Chromosome 1"/>
</dbReference>
<feature type="domain" description="C2H2-type" evidence="13">
    <location>
        <begin position="506"/>
        <end position="533"/>
    </location>
</feature>
<dbReference type="InterPro" id="IPR013087">
    <property type="entry name" value="Znf_C2H2_type"/>
</dbReference>
<dbReference type="PROSITE" id="PS00028">
    <property type="entry name" value="ZINC_FINGER_C2H2_1"/>
    <property type="match status" value="15"/>
</dbReference>
<dbReference type="Pfam" id="PF00096">
    <property type="entry name" value="zf-C2H2"/>
    <property type="match status" value="4"/>
</dbReference>
<dbReference type="PANTHER" id="PTHR24393:SF15">
    <property type="entry name" value="IP01243P-RELATED"/>
    <property type="match status" value="1"/>
</dbReference>
<dbReference type="SUPFAM" id="SSF57716">
    <property type="entry name" value="Glucocorticoid receptor-like (DNA-binding domain)"/>
    <property type="match status" value="1"/>
</dbReference>
<evidence type="ECO:0000256" key="12">
    <source>
        <dbReference type="PROSITE-ProRule" id="PRU01263"/>
    </source>
</evidence>
<evidence type="ECO:0000259" key="14">
    <source>
        <dbReference type="PROSITE" id="PS51915"/>
    </source>
</evidence>
<dbReference type="InterPro" id="IPR012934">
    <property type="entry name" value="Znf_AD"/>
</dbReference>
<accession>A0A7R8UG94</accession>
<dbReference type="Pfam" id="PF07776">
    <property type="entry name" value="zf-AD"/>
    <property type="match status" value="1"/>
</dbReference>
<evidence type="ECO:0000256" key="4">
    <source>
        <dbReference type="ARBA" id="ARBA00022737"/>
    </source>
</evidence>
<evidence type="ECO:0000256" key="7">
    <source>
        <dbReference type="ARBA" id="ARBA00023015"/>
    </source>
</evidence>
<protein>
    <submittedName>
        <fullName evidence="15">Uncharacterized protein</fullName>
    </submittedName>
</protein>
<dbReference type="PROSITE" id="PS51915">
    <property type="entry name" value="ZAD"/>
    <property type="match status" value="1"/>
</dbReference>